<proteinExistence type="predicted"/>
<gene>
    <name evidence="2" type="ORF">HR057_07930</name>
</gene>
<dbReference type="Proteomes" id="UP000625804">
    <property type="component" value="Unassembled WGS sequence"/>
</dbReference>
<keyword evidence="3" id="KW-1185">Reference proteome</keyword>
<evidence type="ECO:0000313" key="3">
    <source>
        <dbReference type="Proteomes" id="UP000625804"/>
    </source>
</evidence>
<sequence>MGIPQLLVSILLFMVLFLGIGFILNMLLRKTWVMAVIYPIIVILIVDKISFFKYFTEPSASFQSLAKHLTSLGSADVIILSSGFVGAILSGIIIKFLRKNGYQMF</sequence>
<feature type="transmembrane region" description="Helical" evidence="1">
    <location>
        <begin position="6"/>
        <end position="28"/>
    </location>
</feature>
<keyword evidence="1" id="KW-1133">Transmembrane helix</keyword>
<comment type="caution">
    <text evidence="2">The sequence shown here is derived from an EMBL/GenBank/DDBJ whole genome shotgun (WGS) entry which is preliminary data.</text>
</comment>
<keyword evidence="1" id="KW-0812">Transmembrane</keyword>
<feature type="transmembrane region" description="Helical" evidence="1">
    <location>
        <begin position="75"/>
        <end position="97"/>
    </location>
</feature>
<accession>A0A8J8KBJ9</accession>
<feature type="transmembrane region" description="Helical" evidence="1">
    <location>
        <begin position="35"/>
        <end position="55"/>
    </location>
</feature>
<evidence type="ECO:0000313" key="2">
    <source>
        <dbReference type="EMBL" id="NSL51697.1"/>
    </source>
</evidence>
<dbReference type="AlphaFoldDB" id="A0A8J8KBJ9"/>
<protein>
    <submittedName>
        <fullName evidence="2">YuiB family protein</fullName>
    </submittedName>
</protein>
<name>A0A8J8KBJ9_9BACI</name>
<organism evidence="2 3">
    <name type="scientific">Calidifontibacillus erzurumensis</name>
    <dbReference type="NCBI Taxonomy" id="2741433"/>
    <lineage>
        <taxon>Bacteria</taxon>
        <taxon>Bacillati</taxon>
        <taxon>Bacillota</taxon>
        <taxon>Bacilli</taxon>
        <taxon>Bacillales</taxon>
        <taxon>Bacillaceae</taxon>
        <taxon>Calidifontibacillus/Schinkia group</taxon>
        <taxon>Calidifontibacillus</taxon>
    </lineage>
</organism>
<evidence type="ECO:0000256" key="1">
    <source>
        <dbReference type="SAM" id="Phobius"/>
    </source>
</evidence>
<keyword evidence="1" id="KW-0472">Membrane</keyword>
<reference evidence="2" key="1">
    <citation type="submission" date="2020-06" db="EMBL/GenBank/DDBJ databases">
        <title>A novel thermopfilic bacterium from Erzurum, Turkey.</title>
        <authorList>
            <person name="Adiguzel A."/>
            <person name="Ay H."/>
            <person name="Baltaci M.O."/>
        </authorList>
    </citation>
    <scope>NUCLEOTIDE SEQUENCE</scope>
    <source>
        <strain evidence="2">P2</strain>
    </source>
</reference>
<dbReference type="EMBL" id="JABTTE010000008">
    <property type="protein sequence ID" value="NSL51697.1"/>
    <property type="molecule type" value="Genomic_DNA"/>
</dbReference>
<dbReference type="InterPro" id="IPR025917">
    <property type="entry name" value="YuiB"/>
</dbReference>
<dbReference type="Pfam" id="PF14068">
    <property type="entry name" value="YuiB"/>
    <property type="match status" value="1"/>
</dbReference>
<dbReference type="RefSeq" id="WP_173730899.1">
    <property type="nucleotide sequence ID" value="NZ_JABTTE010000008.1"/>
</dbReference>